<dbReference type="InterPro" id="IPR000843">
    <property type="entry name" value="HTH_LacI"/>
</dbReference>
<dbReference type="PANTHER" id="PTHR30146:SF33">
    <property type="entry name" value="TRANSCRIPTIONAL REGULATOR"/>
    <property type="match status" value="1"/>
</dbReference>
<dbReference type="SUPFAM" id="SSF53822">
    <property type="entry name" value="Periplasmic binding protein-like I"/>
    <property type="match status" value="1"/>
</dbReference>
<dbReference type="Pfam" id="PF13377">
    <property type="entry name" value="Peripla_BP_3"/>
    <property type="match status" value="1"/>
</dbReference>
<gene>
    <name evidence="5" type="ORF">DQK91_02375</name>
</gene>
<dbReference type="Gene3D" id="1.10.260.40">
    <property type="entry name" value="lambda repressor-like DNA-binding domains"/>
    <property type="match status" value="1"/>
</dbReference>
<dbReference type="AlphaFoldDB" id="A0A6P1ZQM1"/>
<evidence type="ECO:0000256" key="3">
    <source>
        <dbReference type="ARBA" id="ARBA00023163"/>
    </source>
</evidence>
<evidence type="ECO:0000259" key="4">
    <source>
        <dbReference type="PROSITE" id="PS50932"/>
    </source>
</evidence>
<sequence>MTETPQKKRKRRGSGRVTMKDVAKLSGVAPITVSRVLSGSDYASPAARDAVMAAVRELGYVPNRMAGGLASVHAPVVPILVPALRNAVFSDIIMGAQEHFFEHGLETLIGNTLYSISKEEHLTRTFLGWSPPAIMITGGTHSQATRDLLSSIEIPVIELMELVEKPLGINVGLSHAGAGYDMTSVLIERGYEDIAFLGTMPDRDLRALKRMEGYQKALRDKGLRGDGFVQFYDQPSTFQLAAQFADIYLENRAKIRAVFCANDVLAVGLLMECQRRGIAVPGELAIAGFNDLSIAESVHPRLTTVHVPRYEMGTKAASMLVEVLSGETLESPIHNVGYEIIEREST</sequence>
<evidence type="ECO:0000256" key="2">
    <source>
        <dbReference type="ARBA" id="ARBA00023125"/>
    </source>
</evidence>
<dbReference type="SUPFAM" id="SSF47413">
    <property type="entry name" value="lambda repressor-like DNA-binding domains"/>
    <property type="match status" value="1"/>
</dbReference>
<protein>
    <submittedName>
        <fullName evidence="5">Transcriptional regulator</fullName>
    </submittedName>
</protein>
<dbReference type="Gene3D" id="3.40.50.2300">
    <property type="match status" value="2"/>
</dbReference>
<dbReference type="InterPro" id="IPR028082">
    <property type="entry name" value="Peripla_BP_I"/>
</dbReference>
<dbReference type="PROSITE" id="PS50932">
    <property type="entry name" value="HTH_LACI_2"/>
    <property type="match status" value="1"/>
</dbReference>
<organism evidence="5 6">
    <name type="scientific">Oceanidesulfovibrio marinus</name>
    <dbReference type="NCBI Taxonomy" id="370038"/>
    <lineage>
        <taxon>Bacteria</taxon>
        <taxon>Pseudomonadati</taxon>
        <taxon>Thermodesulfobacteriota</taxon>
        <taxon>Desulfovibrionia</taxon>
        <taxon>Desulfovibrionales</taxon>
        <taxon>Desulfovibrionaceae</taxon>
        <taxon>Oceanidesulfovibrio</taxon>
    </lineage>
</organism>
<dbReference type="GO" id="GO:0003700">
    <property type="term" value="F:DNA-binding transcription factor activity"/>
    <property type="evidence" value="ECO:0007669"/>
    <property type="project" value="TreeGrafter"/>
</dbReference>
<feature type="domain" description="HTH lacI-type" evidence="4">
    <location>
        <begin position="17"/>
        <end position="71"/>
    </location>
</feature>
<dbReference type="RefSeq" id="WP_144233836.1">
    <property type="nucleotide sequence ID" value="NZ_QMIF01000001.1"/>
</dbReference>
<dbReference type="CDD" id="cd01575">
    <property type="entry name" value="PBP1_GntR"/>
    <property type="match status" value="1"/>
</dbReference>
<dbReference type="OrthoDB" id="59108at2"/>
<keyword evidence="2" id="KW-0238">DNA-binding</keyword>
<keyword evidence="3" id="KW-0804">Transcription</keyword>
<keyword evidence="1" id="KW-0805">Transcription regulation</keyword>
<dbReference type="SMART" id="SM00354">
    <property type="entry name" value="HTH_LACI"/>
    <property type="match status" value="1"/>
</dbReference>
<reference evidence="5 6" key="1">
    <citation type="submission" date="2018-06" db="EMBL/GenBank/DDBJ databases">
        <title>Complete genome of Desulfovibrio marinus P48SEP.</title>
        <authorList>
            <person name="Crispim J.S."/>
            <person name="Vidigal P.M.P."/>
            <person name="Silva L.C.F."/>
            <person name="Araujo L.C."/>
            <person name="Laguardia C.N."/>
            <person name="Dias R.S."/>
            <person name="Sousa M.P."/>
            <person name="Paula S.O."/>
            <person name="Silva C."/>
        </authorList>
    </citation>
    <scope>NUCLEOTIDE SEQUENCE [LARGE SCALE GENOMIC DNA]</scope>
    <source>
        <strain evidence="5 6">P48SEP</strain>
    </source>
</reference>
<evidence type="ECO:0000313" key="6">
    <source>
        <dbReference type="Proteomes" id="UP000434052"/>
    </source>
</evidence>
<dbReference type="Proteomes" id="UP000434052">
    <property type="component" value="Unassembled WGS sequence"/>
</dbReference>
<dbReference type="EMBL" id="QMIF01000001">
    <property type="protein sequence ID" value="TVM36785.1"/>
    <property type="molecule type" value="Genomic_DNA"/>
</dbReference>
<dbReference type="Pfam" id="PF00356">
    <property type="entry name" value="LacI"/>
    <property type="match status" value="1"/>
</dbReference>
<comment type="caution">
    <text evidence="5">The sequence shown here is derived from an EMBL/GenBank/DDBJ whole genome shotgun (WGS) entry which is preliminary data.</text>
</comment>
<dbReference type="CDD" id="cd01392">
    <property type="entry name" value="HTH_LacI"/>
    <property type="match status" value="1"/>
</dbReference>
<accession>A0A6P1ZQM1</accession>
<name>A0A6P1ZQM1_9BACT</name>
<dbReference type="GO" id="GO:0000976">
    <property type="term" value="F:transcription cis-regulatory region binding"/>
    <property type="evidence" value="ECO:0007669"/>
    <property type="project" value="TreeGrafter"/>
</dbReference>
<evidence type="ECO:0000256" key="1">
    <source>
        <dbReference type="ARBA" id="ARBA00023015"/>
    </source>
</evidence>
<proteinExistence type="predicted"/>
<dbReference type="InterPro" id="IPR010982">
    <property type="entry name" value="Lambda_DNA-bd_dom_sf"/>
</dbReference>
<evidence type="ECO:0000313" key="5">
    <source>
        <dbReference type="EMBL" id="TVM36785.1"/>
    </source>
</evidence>
<dbReference type="InterPro" id="IPR046335">
    <property type="entry name" value="LacI/GalR-like_sensor"/>
</dbReference>
<dbReference type="PANTHER" id="PTHR30146">
    <property type="entry name" value="LACI-RELATED TRANSCRIPTIONAL REPRESSOR"/>
    <property type="match status" value="1"/>
</dbReference>